<evidence type="ECO:0000313" key="2">
    <source>
        <dbReference type="Proteomes" id="UP000221020"/>
    </source>
</evidence>
<comment type="caution">
    <text evidence="1">The sequence shown here is derived from an EMBL/GenBank/DDBJ whole genome shotgun (WGS) entry which is preliminary data.</text>
</comment>
<dbReference type="RefSeq" id="WP_097963153.1">
    <property type="nucleotide sequence ID" value="NZ_NVOR01000007.1"/>
</dbReference>
<dbReference type="Proteomes" id="UP000221020">
    <property type="component" value="Unassembled WGS sequence"/>
</dbReference>
<evidence type="ECO:0000313" key="1">
    <source>
        <dbReference type="EMBL" id="PED84341.1"/>
    </source>
</evidence>
<gene>
    <name evidence="1" type="ORF">CON65_02600</name>
</gene>
<evidence type="ECO:0008006" key="3">
    <source>
        <dbReference type="Google" id="ProtNLM"/>
    </source>
</evidence>
<protein>
    <recommendedName>
        <fullName evidence="3">Prophage helix-turn-helix protein</fullName>
    </recommendedName>
</protein>
<organism evidence="1 2">
    <name type="scientific">Bacillus pseudomycoides</name>
    <dbReference type="NCBI Taxonomy" id="64104"/>
    <lineage>
        <taxon>Bacteria</taxon>
        <taxon>Bacillati</taxon>
        <taxon>Bacillota</taxon>
        <taxon>Bacilli</taxon>
        <taxon>Bacillales</taxon>
        <taxon>Bacillaceae</taxon>
        <taxon>Bacillus</taxon>
        <taxon>Bacillus cereus group</taxon>
    </lineage>
</organism>
<sequence length="365" mass="42330">MKNMLNIEDIISTDDFNSAKLSKLTSLSQSNLWKTINGKVPMTFTKLMKILSGIESEVKKMEVVKRFLKLTNKESDIRIAMYYLYLSGYIELLNNLLVNEYKQTLTNNYKEIFKVGIERQTSMLRSGEFLKEIETLRTKVNLNKPGVNILVNTLSIYGYFDMGAYNVLTVLQGMIQEKINEMPNSLEKTLNKVELNIICAYAYLMQDEVSQSRELLQNVLEAEEIPCLLKATALSILAESYIFSEPNKSLHFFDMSIAELKKIKNNKSLLKRKLVENTMAFCCIIHNIPVKSEYIHHDAERALRSISQNKHEDATEILHKINNRTATQDFYLSVATQDQELRRKSYHRFLKDGNLFYIKIFDILK</sequence>
<name>A0AA91ZUU5_9BACI</name>
<reference evidence="1 2" key="1">
    <citation type="submission" date="2017-09" db="EMBL/GenBank/DDBJ databases">
        <title>Large-scale bioinformatics analysis of Bacillus genomes uncovers conserved roles of natural products in bacterial physiology.</title>
        <authorList>
            <consortium name="Agbiome Team Llc"/>
            <person name="Bleich R.M."/>
            <person name="Grubbs K.J."/>
            <person name="Santa Maria K.C."/>
            <person name="Allen S.E."/>
            <person name="Farag S."/>
            <person name="Shank E.A."/>
            <person name="Bowers A."/>
        </authorList>
    </citation>
    <scope>NUCLEOTIDE SEQUENCE [LARGE SCALE GENOMIC DNA]</scope>
    <source>
        <strain evidence="1 2">AFS092012</strain>
    </source>
</reference>
<dbReference type="NCBIfam" id="NF038310">
    <property type="entry name" value="lysogeny_AimR"/>
    <property type="match status" value="1"/>
</dbReference>
<dbReference type="AlphaFoldDB" id="A0AA91ZUU5"/>
<dbReference type="InterPro" id="IPR047705">
    <property type="entry name" value="AimR-like"/>
</dbReference>
<accession>A0AA91ZUU5</accession>
<dbReference type="Pfam" id="PF22871">
    <property type="entry name" value="AimR"/>
    <property type="match status" value="1"/>
</dbReference>
<proteinExistence type="predicted"/>
<dbReference type="EMBL" id="NVOR01000007">
    <property type="protein sequence ID" value="PED84341.1"/>
    <property type="molecule type" value="Genomic_DNA"/>
</dbReference>